<evidence type="ECO:0000256" key="1">
    <source>
        <dbReference type="SAM" id="MobiDB-lite"/>
    </source>
</evidence>
<dbReference type="GO" id="GO:0005666">
    <property type="term" value="C:RNA polymerase III complex"/>
    <property type="evidence" value="ECO:0007669"/>
    <property type="project" value="TreeGrafter"/>
</dbReference>
<evidence type="ECO:0000313" key="3">
    <source>
        <dbReference type="Proteomes" id="UP000195402"/>
    </source>
</evidence>
<dbReference type="PANTHER" id="PTHR12069">
    <property type="entry name" value="DNA-DIRECTED RNA POLYMERASES III 80 KDA POLYPEPTIDE RNA POLYMERASE III SUBUNIT 5"/>
    <property type="match status" value="1"/>
</dbReference>
<dbReference type="OrthoDB" id="340681at2759"/>
<dbReference type="STRING" id="56857.A0A200Q253"/>
<dbReference type="GO" id="GO:0042797">
    <property type="term" value="P:tRNA transcription by RNA polymerase III"/>
    <property type="evidence" value="ECO:0007669"/>
    <property type="project" value="TreeGrafter"/>
</dbReference>
<dbReference type="Proteomes" id="UP000195402">
    <property type="component" value="Unassembled WGS sequence"/>
</dbReference>
<name>A0A200Q253_MACCD</name>
<dbReference type="InParanoid" id="A0A200Q253"/>
<reference evidence="2 3" key="1">
    <citation type="journal article" date="2017" name="Mol. Plant">
        <title>The Genome of Medicinal Plant Macleaya cordata Provides New Insights into Benzylisoquinoline Alkaloids Metabolism.</title>
        <authorList>
            <person name="Liu X."/>
            <person name="Liu Y."/>
            <person name="Huang P."/>
            <person name="Ma Y."/>
            <person name="Qing Z."/>
            <person name="Tang Q."/>
            <person name="Cao H."/>
            <person name="Cheng P."/>
            <person name="Zheng Y."/>
            <person name="Yuan Z."/>
            <person name="Zhou Y."/>
            <person name="Liu J."/>
            <person name="Tang Z."/>
            <person name="Zhuo Y."/>
            <person name="Zhang Y."/>
            <person name="Yu L."/>
            <person name="Huang J."/>
            <person name="Yang P."/>
            <person name="Peng Q."/>
            <person name="Zhang J."/>
            <person name="Jiang W."/>
            <person name="Zhang Z."/>
            <person name="Lin K."/>
            <person name="Ro D.K."/>
            <person name="Chen X."/>
            <person name="Xiong X."/>
            <person name="Shang Y."/>
            <person name="Huang S."/>
            <person name="Zeng J."/>
        </authorList>
    </citation>
    <scope>NUCLEOTIDE SEQUENCE [LARGE SCALE GENOMIC DNA]</scope>
    <source>
        <strain evidence="3">cv. BLH2017</strain>
        <tissue evidence="2">Root</tissue>
    </source>
</reference>
<dbReference type="EMBL" id="MVGT01003299">
    <property type="protein sequence ID" value="OVA04539.1"/>
    <property type="molecule type" value="Genomic_DNA"/>
</dbReference>
<dbReference type="PANTHER" id="PTHR12069:SF0">
    <property type="entry name" value="DNA-DIRECTED RNA POLYMERASE III SUBUNIT RPC5"/>
    <property type="match status" value="1"/>
</dbReference>
<comment type="caution">
    <text evidence="2">The sequence shown here is derived from an EMBL/GenBank/DDBJ whole genome shotgun (WGS) entry which is preliminary data.</text>
</comment>
<accession>A0A200Q253</accession>
<proteinExistence type="predicted"/>
<dbReference type="InterPro" id="IPR006886">
    <property type="entry name" value="RNA_pol_III_Rpc5"/>
</dbReference>
<feature type="compositionally biased region" description="Polar residues" evidence="1">
    <location>
        <begin position="481"/>
        <end position="491"/>
    </location>
</feature>
<sequence>MDLDLDDLGLGDGPSQAASRPSRFLPKSSKLKPKPKPKPEPESDADSKPLLDSIANNVTETKVEEVAKAEEEQLKEEEPMEEDIIVDQVVREIDVFFTPSPIDANTQLYILQYPLRPCWRPYELDQKCQEVRVKPNNMQVEVDLSLDVENNYDASVADNMRITKQTLSSRKVPLTTGYAVGVLVGNKLHLNPVNAVVQLRPSMEHLKPGGKKNNVTQNVEKSGQTTVEAGSSKTQSWVSLEYHGTDSIFSSRYRQKMTAQESTQIQFSMNPYDYVNSLCPGSSTEDNRTKGPSRRFFLSLPLEERFKTWLSEGPHVNRFNALKHLAPDDSNEIVLGVLQHHADLVQGLWVSKSSLLQHKGVEALTRDYVLLLFRKNALINQKKLDDSGLPKDVLKRVLIPLAVYRPTFKDWKFKEPTDLAFIKDHADIVQEQEKLWGIREKKVMETVGPGRSGPVRNSLRPSTATKSAASGKADQGAKKNVNGTPSTVTMSDETREALPKALEELLRRHKVCSLQLIRQGLRDLAVSKSALPKLHPKAAVAAGYGADAPPSELQSVISQVAINIHGVYVSKTSENPTLNPLRSVVINLFSGKEPNAKLKKADIVEAAKIILKRDISNAEYNQVVNEICVSVRGNSWVLKSGDGNEK</sequence>
<feature type="region of interest" description="Disordered" evidence="1">
    <location>
        <begin position="446"/>
        <end position="494"/>
    </location>
</feature>
<feature type="compositionally biased region" description="Low complexity" evidence="1">
    <location>
        <begin position="462"/>
        <end position="473"/>
    </location>
</feature>
<evidence type="ECO:0000313" key="2">
    <source>
        <dbReference type="EMBL" id="OVA04539.1"/>
    </source>
</evidence>
<feature type="compositionally biased region" description="Basic and acidic residues" evidence="1">
    <location>
        <begin position="37"/>
        <end position="49"/>
    </location>
</feature>
<feature type="region of interest" description="Disordered" evidence="1">
    <location>
        <begin position="1"/>
        <end position="62"/>
    </location>
</feature>
<dbReference type="Pfam" id="PF04801">
    <property type="entry name" value="RPC5"/>
    <property type="match status" value="2"/>
</dbReference>
<keyword evidence="2" id="KW-0240">DNA-directed RNA polymerase</keyword>
<dbReference type="FunCoup" id="A0A200Q253">
    <property type="interactions" value="3161"/>
</dbReference>
<keyword evidence="3" id="KW-1185">Reference proteome</keyword>
<protein>
    <submittedName>
        <fullName evidence="2">DNA-directed RNA polymerase III subunit Rpc5</fullName>
    </submittedName>
</protein>
<gene>
    <name evidence="2" type="ORF">BVC80_1715g57</name>
</gene>
<organism evidence="2 3">
    <name type="scientific">Macleaya cordata</name>
    <name type="common">Five-seeded plume-poppy</name>
    <name type="synonym">Bocconia cordata</name>
    <dbReference type="NCBI Taxonomy" id="56857"/>
    <lineage>
        <taxon>Eukaryota</taxon>
        <taxon>Viridiplantae</taxon>
        <taxon>Streptophyta</taxon>
        <taxon>Embryophyta</taxon>
        <taxon>Tracheophyta</taxon>
        <taxon>Spermatophyta</taxon>
        <taxon>Magnoliopsida</taxon>
        <taxon>Ranunculales</taxon>
        <taxon>Papaveraceae</taxon>
        <taxon>Papaveroideae</taxon>
        <taxon>Macleaya</taxon>
    </lineage>
</organism>
<dbReference type="AlphaFoldDB" id="A0A200Q253"/>
<dbReference type="OMA" id="INTECEN"/>
<keyword evidence="2" id="KW-0804">Transcription</keyword>